<sequence>KKVKLLEAREGAAAERSGDDAPIKGRSLDEGEAAAERASNDKEEMETILTSMDATTVLVNRAAAVPTGSGSIPTAGPPAAEVPLAVMWFPLRVQFLPLIDAQVARELEEQLEREDQRRSEQISRDAEIKRIHDEEELQIMIDGLDSNNETIAKYLQELEGERLQGYDFEEVEAKFNSVWKQMEDFIPIGSKEEAERIKSKESPNEVPEEKVKEMIQLVPIKEVYVEALQVKHPIID</sequence>
<organism evidence="2">
    <name type="scientific">Tanacetum cinerariifolium</name>
    <name type="common">Dalmatian daisy</name>
    <name type="synonym">Chrysanthemum cinerariifolium</name>
    <dbReference type="NCBI Taxonomy" id="118510"/>
    <lineage>
        <taxon>Eukaryota</taxon>
        <taxon>Viridiplantae</taxon>
        <taxon>Streptophyta</taxon>
        <taxon>Embryophyta</taxon>
        <taxon>Tracheophyta</taxon>
        <taxon>Spermatophyta</taxon>
        <taxon>Magnoliopsida</taxon>
        <taxon>eudicotyledons</taxon>
        <taxon>Gunneridae</taxon>
        <taxon>Pentapetalae</taxon>
        <taxon>asterids</taxon>
        <taxon>campanulids</taxon>
        <taxon>Asterales</taxon>
        <taxon>Asteraceae</taxon>
        <taxon>Asteroideae</taxon>
        <taxon>Anthemideae</taxon>
        <taxon>Anthemidinae</taxon>
        <taxon>Tanacetum</taxon>
    </lineage>
</organism>
<evidence type="ECO:0000256" key="1">
    <source>
        <dbReference type="SAM" id="MobiDB-lite"/>
    </source>
</evidence>
<feature type="region of interest" description="Disordered" evidence="1">
    <location>
        <begin position="1"/>
        <end position="44"/>
    </location>
</feature>
<evidence type="ECO:0000313" key="2">
    <source>
        <dbReference type="EMBL" id="GEU53166.1"/>
    </source>
</evidence>
<proteinExistence type="predicted"/>
<feature type="compositionally biased region" description="Basic and acidic residues" evidence="1">
    <location>
        <begin position="1"/>
        <end position="42"/>
    </location>
</feature>
<gene>
    <name evidence="2" type="ORF">Tci_025144</name>
</gene>
<accession>A0A6L2KV22</accession>
<dbReference type="AlphaFoldDB" id="A0A6L2KV22"/>
<dbReference type="EMBL" id="BKCJ010003130">
    <property type="protein sequence ID" value="GEU53166.1"/>
    <property type="molecule type" value="Genomic_DNA"/>
</dbReference>
<reference evidence="2" key="1">
    <citation type="journal article" date="2019" name="Sci. Rep.">
        <title>Draft genome of Tanacetum cinerariifolium, the natural source of mosquito coil.</title>
        <authorList>
            <person name="Yamashiro T."/>
            <person name="Shiraishi A."/>
            <person name="Satake H."/>
            <person name="Nakayama K."/>
        </authorList>
    </citation>
    <scope>NUCLEOTIDE SEQUENCE</scope>
</reference>
<protein>
    <submittedName>
        <fullName evidence="2">Uncharacterized protein</fullName>
    </submittedName>
</protein>
<comment type="caution">
    <text evidence="2">The sequence shown here is derived from an EMBL/GenBank/DDBJ whole genome shotgun (WGS) entry which is preliminary data.</text>
</comment>
<feature type="non-terminal residue" evidence="2">
    <location>
        <position position="1"/>
    </location>
</feature>
<name>A0A6L2KV22_TANCI</name>